<feature type="transmembrane region" description="Helical" evidence="1">
    <location>
        <begin position="45"/>
        <end position="65"/>
    </location>
</feature>
<dbReference type="EMBL" id="MU827789">
    <property type="protein sequence ID" value="KAJ7331287.1"/>
    <property type="molecule type" value="Genomic_DNA"/>
</dbReference>
<proteinExistence type="predicted"/>
<evidence type="ECO:0000313" key="3">
    <source>
        <dbReference type="Proteomes" id="UP001163046"/>
    </source>
</evidence>
<gene>
    <name evidence="2" type="ORF">OS493_020077</name>
</gene>
<sequence length="194" mass="21476">MKITPKEDGKHQVQLTRDGEEFLPGRELGTAADIDWAKRKQKASIIVEVVMLVMQVVGIAVIVSIETMKAKIEDTVEAIKKSAALQSAINKFISSWKEAGRQGNVMSKAEAILNLLVDIQSAGGYLLTIIKSLCEEMPWLDWVKTVAMATALIIAGLETDVIVFAVVEKAVHFKQKVDNVVKLEEIEQTRWKST</sequence>
<keyword evidence="3" id="KW-1185">Reference proteome</keyword>
<keyword evidence="1" id="KW-0472">Membrane</keyword>
<organism evidence="2 3">
    <name type="scientific">Desmophyllum pertusum</name>
    <dbReference type="NCBI Taxonomy" id="174260"/>
    <lineage>
        <taxon>Eukaryota</taxon>
        <taxon>Metazoa</taxon>
        <taxon>Cnidaria</taxon>
        <taxon>Anthozoa</taxon>
        <taxon>Hexacorallia</taxon>
        <taxon>Scleractinia</taxon>
        <taxon>Caryophylliina</taxon>
        <taxon>Caryophylliidae</taxon>
        <taxon>Desmophyllum</taxon>
    </lineage>
</organism>
<reference evidence="2" key="1">
    <citation type="submission" date="2023-01" db="EMBL/GenBank/DDBJ databases">
        <title>Genome assembly of the deep-sea coral Lophelia pertusa.</title>
        <authorList>
            <person name="Herrera S."/>
            <person name="Cordes E."/>
        </authorList>
    </citation>
    <scope>NUCLEOTIDE SEQUENCE</scope>
    <source>
        <strain evidence="2">USNM1676648</strain>
        <tissue evidence="2">Polyp</tissue>
    </source>
</reference>
<feature type="transmembrane region" description="Helical" evidence="1">
    <location>
        <begin position="146"/>
        <end position="167"/>
    </location>
</feature>
<dbReference type="AlphaFoldDB" id="A0A9X0CGC9"/>
<keyword evidence="1" id="KW-1133">Transmembrane helix</keyword>
<evidence type="ECO:0000313" key="2">
    <source>
        <dbReference type="EMBL" id="KAJ7331287.1"/>
    </source>
</evidence>
<comment type="caution">
    <text evidence="2">The sequence shown here is derived from an EMBL/GenBank/DDBJ whole genome shotgun (WGS) entry which is preliminary data.</text>
</comment>
<keyword evidence="1" id="KW-0812">Transmembrane</keyword>
<dbReference type="OrthoDB" id="10052666at2759"/>
<accession>A0A9X0CGC9</accession>
<name>A0A9X0CGC9_9CNID</name>
<evidence type="ECO:0000256" key="1">
    <source>
        <dbReference type="SAM" id="Phobius"/>
    </source>
</evidence>
<dbReference type="Proteomes" id="UP001163046">
    <property type="component" value="Unassembled WGS sequence"/>
</dbReference>
<protein>
    <submittedName>
        <fullName evidence="2">Uncharacterized protein</fullName>
    </submittedName>
</protein>